<feature type="region of interest" description="Disordered" evidence="5">
    <location>
        <begin position="561"/>
        <end position="602"/>
    </location>
</feature>
<dbReference type="Gene3D" id="3.30.160.60">
    <property type="entry name" value="Classic Zinc Finger"/>
    <property type="match status" value="1"/>
</dbReference>
<dbReference type="SUPFAM" id="SSF46565">
    <property type="entry name" value="Chaperone J-domain"/>
    <property type="match status" value="1"/>
</dbReference>
<proteinExistence type="predicted"/>
<dbReference type="InterPro" id="IPR022755">
    <property type="entry name" value="Znf_C2H2_jaz"/>
</dbReference>
<name>A0ABQ9XT69_9EUKA</name>
<feature type="region of interest" description="Disordered" evidence="5">
    <location>
        <begin position="624"/>
        <end position="643"/>
    </location>
</feature>
<feature type="region of interest" description="Disordered" evidence="5">
    <location>
        <begin position="364"/>
        <end position="543"/>
    </location>
</feature>
<dbReference type="Gene3D" id="1.10.287.110">
    <property type="entry name" value="DnaJ domain"/>
    <property type="match status" value="1"/>
</dbReference>
<feature type="compositionally biased region" description="Basic residues" evidence="5">
    <location>
        <begin position="508"/>
        <end position="525"/>
    </location>
</feature>
<organism evidence="8 9">
    <name type="scientific">Blattamonas nauphoetae</name>
    <dbReference type="NCBI Taxonomy" id="2049346"/>
    <lineage>
        <taxon>Eukaryota</taxon>
        <taxon>Metamonada</taxon>
        <taxon>Preaxostyla</taxon>
        <taxon>Oxymonadida</taxon>
        <taxon>Blattamonas</taxon>
    </lineage>
</organism>
<feature type="compositionally biased region" description="Acidic residues" evidence="5">
    <location>
        <begin position="334"/>
        <end position="345"/>
    </location>
</feature>
<keyword evidence="9" id="KW-1185">Reference proteome</keyword>
<evidence type="ECO:0000313" key="9">
    <source>
        <dbReference type="Proteomes" id="UP001281761"/>
    </source>
</evidence>
<dbReference type="Pfam" id="PF00226">
    <property type="entry name" value="DnaJ"/>
    <property type="match status" value="1"/>
</dbReference>
<feature type="compositionally biased region" description="Basic and acidic residues" evidence="5">
    <location>
        <begin position="313"/>
        <end position="331"/>
    </location>
</feature>
<dbReference type="Pfam" id="PF12171">
    <property type="entry name" value="zf-C2H2_jaz"/>
    <property type="match status" value="1"/>
</dbReference>
<feature type="compositionally biased region" description="Basic residues" evidence="5">
    <location>
        <begin position="290"/>
        <end position="311"/>
    </location>
</feature>
<feature type="compositionally biased region" description="Polar residues" evidence="5">
    <location>
        <begin position="533"/>
        <end position="543"/>
    </location>
</feature>
<keyword evidence="2 4" id="KW-0863">Zinc-finger</keyword>
<feature type="domain" description="C2H2-type" evidence="7">
    <location>
        <begin position="603"/>
        <end position="632"/>
    </location>
</feature>
<dbReference type="InterPro" id="IPR001623">
    <property type="entry name" value="DnaJ_domain"/>
</dbReference>
<feature type="region of interest" description="Disordered" evidence="5">
    <location>
        <begin position="274"/>
        <end position="347"/>
    </location>
</feature>
<dbReference type="PRINTS" id="PR00625">
    <property type="entry name" value="JDOMAIN"/>
</dbReference>
<dbReference type="SMART" id="SM00451">
    <property type="entry name" value="ZnF_U1"/>
    <property type="match status" value="2"/>
</dbReference>
<feature type="compositionally biased region" description="Basic residues" evidence="5">
    <location>
        <begin position="462"/>
        <end position="474"/>
    </location>
</feature>
<feature type="compositionally biased region" description="Basic and acidic residues" evidence="5">
    <location>
        <begin position="228"/>
        <end position="255"/>
    </location>
</feature>
<evidence type="ECO:0000256" key="3">
    <source>
        <dbReference type="ARBA" id="ARBA00022833"/>
    </source>
</evidence>
<dbReference type="PANTHER" id="PTHR44029">
    <property type="entry name" value="DNAJ HOMOLOG SUBFAMILY C MEMBER 21"/>
    <property type="match status" value="1"/>
</dbReference>
<dbReference type="PANTHER" id="PTHR44029:SF1">
    <property type="entry name" value="DNAJ HOMOLOG SUBFAMILY C MEMBER 21"/>
    <property type="match status" value="1"/>
</dbReference>
<dbReference type="PROSITE" id="PS00028">
    <property type="entry name" value="ZINC_FINGER_C2H2_1"/>
    <property type="match status" value="2"/>
</dbReference>
<dbReference type="InterPro" id="IPR013087">
    <property type="entry name" value="Znf_C2H2_type"/>
</dbReference>
<feature type="region of interest" description="Disordered" evidence="5">
    <location>
        <begin position="226"/>
        <end position="255"/>
    </location>
</feature>
<dbReference type="PROSITE" id="PS50157">
    <property type="entry name" value="ZINC_FINGER_C2H2_2"/>
    <property type="match status" value="2"/>
</dbReference>
<dbReference type="InterPro" id="IPR036869">
    <property type="entry name" value="J_dom_sf"/>
</dbReference>
<dbReference type="PROSITE" id="PS50076">
    <property type="entry name" value="DNAJ_2"/>
    <property type="match status" value="1"/>
</dbReference>
<dbReference type="InterPro" id="IPR018253">
    <property type="entry name" value="DnaJ_domain_CS"/>
</dbReference>
<feature type="compositionally biased region" description="Pro residues" evidence="5">
    <location>
        <begin position="492"/>
        <end position="501"/>
    </location>
</feature>
<feature type="compositionally biased region" description="Acidic residues" evidence="5">
    <location>
        <begin position="274"/>
        <end position="286"/>
    </location>
</feature>
<dbReference type="Proteomes" id="UP001281761">
    <property type="component" value="Unassembled WGS sequence"/>
</dbReference>
<dbReference type="SMART" id="SM00271">
    <property type="entry name" value="DnaJ"/>
    <property type="match status" value="1"/>
</dbReference>
<feature type="domain" description="J" evidence="6">
    <location>
        <begin position="9"/>
        <end position="76"/>
    </location>
</feature>
<dbReference type="EMBL" id="JARBJD010000075">
    <property type="protein sequence ID" value="KAK2954669.1"/>
    <property type="molecule type" value="Genomic_DNA"/>
</dbReference>
<dbReference type="SUPFAM" id="SSF57667">
    <property type="entry name" value="beta-beta-alpha zinc fingers"/>
    <property type="match status" value="2"/>
</dbReference>
<feature type="compositionally biased region" description="Basic and acidic residues" evidence="5">
    <location>
        <begin position="576"/>
        <end position="585"/>
    </location>
</feature>
<dbReference type="InterPro" id="IPR051964">
    <property type="entry name" value="Chaperone_stress_response"/>
</dbReference>
<feature type="compositionally biased region" description="Low complexity" evidence="5">
    <location>
        <begin position="475"/>
        <end position="491"/>
    </location>
</feature>
<dbReference type="CDD" id="cd06257">
    <property type="entry name" value="DnaJ"/>
    <property type="match status" value="1"/>
</dbReference>
<feature type="compositionally biased region" description="Polar residues" evidence="5">
    <location>
        <begin position="444"/>
        <end position="454"/>
    </location>
</feature>
<evidence type="ECO:0000313" key="8">
    <source>
        <dbReference type="EMBL" id="KAK2954669.1"/>
    </source>
</evidence>
<reference evidence="8 9" key="1">
    <citation type="journal article" date="2022" name="bioRxiv">
        <title>Genomics of Preaxostyla Flagellates Illuminates Evolutionary Transitions and the Path Towards Mitochondrial Loss.</title>
        <authorList>
            <person name="Novak L.V.F."/>
            <person name="Treitli S.C."/>
            <person name="Pyrih J."/>
            <person name="Halakuc P."/>
            <person name="Pipaliya S.V."/>
            <person name="Vacek V."/>
            <person name="Brzon O."/>
            <person name="Soukal P."/>
            <person name="Eme L."/>
            <person name="Dacks J.B."/>
            <person name="Karnkowska A."/>
            <person name="Elias M."/>
            <person name="Hampl V."/>
        </authorList>
    </citation>
    <scope>NUCLEOTIDE SEQUENCE [LARGE SCALE GENOMIC DNA]</scope>
    <source>
        <strain evidence="8">NAU3</strain>
        <tissue evidence="8">Gut</tissue>
    </source>
</reference>
<sequence length="643" mass="73930">MDHTLETRNPFRLLGLTEEHPTDHQIRTAYRKMALRYHPDKNLDDPETAADAFKKVQKAYELLSDPQQRKWYEDHRDEVDNDIDPEDDGDAMNFPIDVDALIAQGSSSLFSASPDGFCQLFGNAFREISKWNGTEGKDPEFGLSNASDASVKQFYSFWSSFKTKRTFSWKDQYDVRRAENRYVRRAMEKENLKERQKGRTEANANVSQLVSYVMGIDQRLIRIKAKDKKKEEERRAKAQKAVQKEKEREREKHRKIEDEAIAKGWFGWVSEDDFEGETEDEKEEEGINFQKKRNKKGGKNQKNKEKKKAKQPQKPEHSDEHESDDGPKDPEMGMSDDEDDDELSESDLTCDICNKAFKSLNQIENHLKSRKHKQNMKEEIERRQREKRQRQEETGDVSESEKSEDPDKGAKEEPKEETHPLKTDIDQEETSKQGEGEEEIIADSSDTSSPNGDNDPSIHDTLHHRRHSRGKRSRSSSSSRSSSQSSSKSQPTPLPSQPVPPSDDWVQKKPKKKQRNPKPKAKQVKSAKIEKVTISSSKPLNSTDIKTALSNAGLGEANVSVSVDIHSNKPKAKKTTHAEERIEKDSENDDDDDEKRPGEQATYNCETCGEVFKSRNALFSHLRKTKHAVYIPNEKEKSKKKRK</sequence>
<accession>A0ABQ9XT69</accession>
<evidence type="ECO:0000259" key="7">
    <source>
        <dbReference type="PROSITE" id="PS50157"/>
    </source>
</evidence>
<gene>
    <name evidence="8" type="ORF">BLNAU_10324</name>
</gene>
<feature type="domain" description="C2H2-type" evidence="7">
    <location>
        <begin position="348"/>
        <end position="377"/>
    </location>
</feature>
<dbReference type="InterPro" id="IPR054076">
    <property type="entry name" value="ZUO1-like_ZHD"/>
</dbReference>
<dbReference type="Pfam" id="PF00096">
    <property type="entry name" value="zf-C2H2"/>
    <property type="match status" value="1"/>
</dbReference>
<evidence type="ECO:0000256" key="2">
    <source>
        <dbReference type="ARBA" id="ARBA00022771"/>
    </source>
</evidence>
<keyword evidence="3" id="KW-0862">Zinc</keyword>
<feature type="compositionally biased region" description="Basic and acidic residues" evidence="5">
    <location>
        <begin position="375"/>
        <end position="435"/>
    </location>
</feature>
<dbReference type="InterPro" id="IPR036236">
    <property type="entry name" value="Znf_C2H2_sf"/>
</dbReference>
<evidence type="ECO:0000256" key="1">
    <source>
        <dbReference type="ARBA" id="ARBA00022723"/>
    </source>
</evidence>
<dbReference type="PROSITE" id="PS00636">
    <property type="entry name" value="DNAJ_1"/>
    <property type="match status" value="1"/>
</dbReference>
<protein>
    <submittedName>
        <fullName evidence="8">Chaperone protein DnaJ</fullName>
    </submittedName>
</protein>
<keyword evidence="1" id="KW-0479">Metal-binding</keyword>
<dbReference type="InterPro" id="IPR003604">
    <property type="entry name" value="Matrin/U1-like-C_Znf_C2H2"/>
</dbReference>
<evidence type="ECO:0000256" key="4">
    <source>
        <dbReference type="PROSITE-ProRule" id="PRU00042"/>
    </source>
</evidence>
<evidence type="ECO:0000256" key="5">
    <source>
        <dbReference type="SAM" id="MobiDB-lite"/>
    </source>
</evidence>
<dbReference type="Pfam" id="PF21884">
    <property type="entry name" value="ZUO1-like_ZHD"/>
    <property type="match status" value="1"/>
</dbReference>
<evidence type="ECO:0000259" key="6">
    <source>
        <dbReference type="PROSITE" id="PS50076"/>
    </source>
</evidence>
<comment type="caution">
    <text evidence="8">The sequence shown here is derived from an EMBL/GenBank/DDBJ whole genome shotgun (WGS) entry which is preliminary data.</text>
</comment>
<dbReference type="SMART" id="SM00355">
    <property type="entry name" value="ZnF_C2H2"/>
    <property type="match status" value="2"/>
</dbReference>